<comment type="caution">
    <text evidence="3">The sequence shown here is derived from an EMBL/GenBank/DDBJ whole genome shotgun (WGS) entry which is preliminary data.</text>
</comment>
<dbReference type="InterPro" id="IPR001251">
    <property type="entry name" value="CRAL-TRIO_dom"/>
</dbReference>
<feature type="signal peptide" evidence="1">
    <location>
        <begin position="1"/>
        <end position="20"/>
    </location>
</feature>
<sequence length="163" mass="18672">MLSLIVSYICFGLFALEILCHPVNQIAANASAPNNQEQDFDLDSWKASRSLRTKCPYYISGFDNEKRPNDGVLIMDWDQFSLKQFIHGPTTKFILNHFAVFQTLQNKMAYGFFINANAVASQMLNLARPIIGSIMERIEIYGTQKDQWIPKLLRKIPRDQLPA</sequence>
<feature type="domain" description="CRAL-TRIO" evidence="2">
    <location>
        <begin position="71"/>
        <end position="163"/>
    </location>
</feature>
<accession>A0A8J2JTE4</accession>
<feature type="non-terminal residue" evidence="3">
    <location>
        <position position="1"/>
    </location>
</feature>
<evidence type="ECO:0000259" key="2">
    <source>
        <dbReference type="Pfam" id="PF00650"/>
    </source>
</evidence>
<evidence type="ECO:0000256" key="1">
    <source>
        <dbReference type="SAM" id="SignalP"/>
    </source>
</evidence>
<dbReference type="Proteomes" id="UP000708208">
    <property type="component" value="Unassembled WGS sequence"/>
</dbReference>
<gene>
    <name evidence="3" type="ORF">AFUS01_LOCUS14888</name>
</gene>
<feature type="chain" id="PRO_5035291324" description="CRAL-TRIO domain-containing protein" evidence="1">
    <location>
        <begin position="21"/>
        <end position="163"/>
    </location>
</feature>
<protein>
    <recommendedName>
        <fullName evidence="2">CRAL-TRIO domain-containing protein</fullName>
    </recommendedName>
</protein>
<dbReference type="AlphaFoldDB" id="A0A8J2JTE4"/>
<dbReference type="EMBL" id="CAJVCH010128896">
    <property type="protein sequence ID" value="CAG7725952.1"/>
    <property type="molecule type" value="Genomic_DNA"/>
</dbReference>
<keyword evidence="4" id="KW-1185">Reference proteome</keyword>
<evidence type="ECO:0000313" key="4">
    <source>
        <dbReference type="Proteomes" id="UP000708208"/>
    </source>
</evidence>
<name>A0A8J2JTE4_9HEXA</name>
<reference evidence="3" key="1">
    <citation type="submission" date="2021-06" db="EMBL/GenBank/DDBJ databases">
        <authorList>
            <person name="Hodson N. C."/>
            <person name="Mongue J. A."/>
            <person name="Jaron S. K."/>
        </authorList>
    </citation>
    <scope>NUCLEOTIDE SEQUENCE</scope>
</reference>
<dbReference type="Pfam" id="PF00650">
    <property type="entry name" value="CRAL_TRIO"/>
    <property type="match status" value="1"/>
</dbReference>
<proteinExistence type="predicted"/>
<keyword evidence="1" id="KW-0732">Signal</keyword>
<organism evidence="3 4">
    <name type="scientific">Allacma fusca</name>
    <dbReference type="NCBI Taxonomy" id="39272"/>
    <lineage>
        <taxon>Eukaryota</taxon>
        <taxon>Metazoa</taxon>
        <taxon>Ecdysozoa</taxon>
        <taxon>Arthropoda</taxon>
        <taxon>Hexapoda</taxon>
        <taxon>Collembola</taxon>
        <taxon>Symphypleona</taxon>
        <taxon>Sminthuridae</taxon>
        <taxon>Allacma</taxon>
    </lineage>
</organism>
<evidence type="ECO:0000313" key="3">
    <source>
        <dbReference type="EMBL" id="CAG7725952.1"/>
    </source>
</evidence>